<accession>A0A8S3XHP9</accession>
<feature type="region of interest" description="Disordered" evidence="2">
    <location>
        <begin position="512"/>
        <end position="566"/>
    </location>
</feature>
<sequence>MSKIQRTPPQIPLFRLADNKCQSTVYGSDSALNISCTSVDEQDNLINITKRTKRRLIDTPVTSNLSIEKMFNELRLYQDNKFDVINSSISTLIEQNKEIQKSVDFMSEQYDTLVHKLNSIEKENQQYKSQIKSLESKVDVLEKGLRSTTVEIRNIPILEQENKQRLTTTIKNICSAVDSNPLLQDLEVRDVFRTKTNAIMVDFTTTTRKENFISKYREFNKLKRTKKEPQLNTQIINIPGPPKTIFISESLRTKSIIWQDSLLKIANLLPLGRPSESNISGVSIIFLFYNGPSRRGTAEDQRCIIGLQDLKISNKNESDTEQAHNAVTSNSAVGKARPVGAIESFTLESTPSRQDYSFYVRSNVIAASKFATPKRVETIASINKCDINTAALPKSPTRTVDSVSQGSLSYQTEDLYEIPGNTNTQYPPPVYENIDYYGEQCSPQPPYYHQIYQHGPPLPVSDGYYDTRYSKAQPQVPVNSKTKIIPSVYENMLCPDSDKKSEYKAQLGQEQQFVQQGSIPGPQVANSTLNRNMSHMTNDNKAKTDKAPPSPLYNKTQNSHSGDYPT</sequence>
<evidence type="ECO:0000313" key="3">
    <source>
        <dbReference type="EMBL" id="CAG5023800.1"/>
    </source>
</evidence>
<dbReference type="EMBL" id="CAJQZP010001153">
    <property type="protein sequence ID" value="CAG5023800.1"/>
    <property type="molecule type" value="Genomic_DNA"/>
</dbReference>
<evidence type="ECO:0000313" key="4">
    <source>
        <dbReference type="Proteomes" id="UP000691718"/>
    </source>
</evidence>
<keyword evidence="4" id="KW-1185">Reference proteome</keyword>
<comment type="caution">
    <text evidence="3">The sequence shown here is derived from an EMBL/GenBank/DDBJ whole genome shotgun (WGS) entry which is preliminary data.</text>
</comment>
<dbReference type="OrthoDB" id="7477547at2759"/>
<gene>
    <name evidence="3" type="ORF">PAPOLLO_LOCUS18046</name>
</gene>
<evidence type="ECO:0000256" key="2">
    <source>
        <dbReference type="SAM" id="MobiDB-lite"/>
    </source>
</evidence>
<proteinExistence type="predicted"/>
<reference evidence="3" key="1">
    <citation type="submission" date="2021-04" db="EMBL/GenBank/DDBJ databases">
        <authorList>
            <person name="Tunstrom K."/>
        </authorList>
    </citation>
    <scope>NUCLEOTIDE SEQUENCE</scope>
</reference>
<feature type="compositionally biased region" description="Polar residues" evidence="2">
    <location>
        <begin position="553"/>
        <end position="566"/>
    </location>
</feature>
<keyword evidence="1" id="KW-0175">Coiled coil</keyword>
<dbReference type="AlphaFoldDB" id="A0A8S3XHP9"/>
<name>A0A8S3XHP9_PARAO</name>
<dbReference type="Proteomes" id="UP000691718">
    <property type="component" value="Unassembled WGS sequence"/>
</dbReference>
<organism evidence="3 4">
    <name type="scientific">Parnassius apollo</name>
    <name type="common">Apollo butterfly</name>
    <name type="synonym">Papilio apollo</name>
    <dbReference type="NCBI Taxonomy" id="110799"/>
    <lineage>
        <taxon>Eukaryota</taxon>
        <taxon>Metazoa</taxon>
        <taxon>Ecdysozoa</taxon>
        <taxon>Arthropoda</taxon>
        <taxon>Hexapoda</taxon>
        <taxon>Insecta</taxon>
        <taxon>Pterygota</taxon>
        <taxon>Neoptera</taxon>
        <taxon>Endopterygota</taxon>
        <taxon>Lepidoptera</taxon>
        <taxon>Glossata</taxon>
        <taxon>Ditrysia</taxon>
        <taxon>Papilionoidea</taxon>
        <taxon>Papilionidae</taxon>
        <taxon>Parnassiinae</taxon>
        <taxon>Parnassini</taxon>
        <taxon>Parnassius</taxon>
        <taxon>Parnassius</taxon>
    </lineage>
</organism>
<evidence type="ECO:0000256" key="1">
    <source>
        <dbReference type="SAM" id="Coils"/>
    </source>
</evidence>
<protein>
    <submittedName>
        <fullName evidence="3">(apollo) hypothetical protein</fullName>
    </submittedName>
</protein>
<feature type="compositionally biased region" description="Polar residues" evidence="2">
    <location>
        <begin position="524"/>
        <end position="537"/>
    </location>
</feature>
<feature type="coiled-coil region" evidence="1">
    <location>
        <begin position="103"/>
        <end position="144"/>
    </location>
</feature>